<sequence>PPYNYSLDLKNHNLTFDIDLPLLRIRAKYNLKGNILLLPLVGNGDVNMALKNVQTSVLTKISFRDEPEETIHIDSMKVYFNVGGMRIHLTNLFNGNEILGASINSFLNQNSDEIIKELRPDLEAGLAETFKGLWNDVFSKIPTKLWLL</sequence>
<organism evidence="4 5">
    <name type="scientific">Megaselia scalaris</name>
    <name type="common">Humpbacked fly</name>
    <name type="synonym">Phora scalaris</name>
    <dbReference type="NCBI Taxonomy" id="36166"/>
    <lineage>
        <taxon>Eukaryota</taxon>
        <taxon>Metazoa</taxon>
        <taxon>Ecdysozoa</taxon>
        <taxon>Arthropoda</taxon>
        <taxon>Hexapoda</taxon>
        <taxon>Insecta</taxon>
        <taxon>Pterygota</taxon>
        <taxon>Neoptera</taxon>
        <taxon>Endopterygota</taxon>
        <taxon>Diptera</taxon>
        <taxon>Brachycera</taxon>
        <taxon>Muscomorpha</taxon>
        <taxon>Platypezoidea</taxon>
        <taxon>Phoridae</taxon>
        <taxon>Megaseliini</taxon>
        <taxon>Megaselia</taxon>
    </lineage>
</organism>
<keyword evidence="5" id="KW-1185">Reference proteome</keyword>
<reference evidence="4" key="2">
    <citation type="submission" date="2015-06" db="UniProtKB">
        <authorList>
            <consortium name="EnsemblMetazoa"/>
        </authorList>
    </citation>
    <scope>IDENTIFICATION</scope>
</reference>
<dbReference type="STRING" id="36166.T1GGV1"/>
<dbReference type="Pfam" id="PF06585">
    <property type="entry name" value="JHBP"/>
    <property type="match status" value="1"/>
</dbReference>
<evidence type="ECO:0000256" key="1">
    <source>
        <dbReference type="ARBA" id="ARBA00022729"/>
    </source>
</evidence>
<dbReference type="Proteomes" id="UP000015102">
    <property type="component" value="Unassembled WGS sequence"/>
</dbReference>
<dbReference type="OMA" id="CNITLVH"/>
<evidence type="ECO:0000256" key="3">
    <source>
        <dbReference type="ARBA" id="ARBA00060902"/>
    </source>
</evidence>
<dbReference type="InterPro" id="IPR010562">
    <property type="entry name" value="Haemolymph_juvenile_hormone-bd"/>
</dbReference>
<dbReference type="PANTHER" id="PTHR11008">
    <property type="entry name" value="PROTEIN TAKEOUT-LIKE PROTEIN"/>
    <property type="match status" value="1"/>
</dbReference>
<dbReference type="GO" id="GO:0005615">
    <property type="term" value="C:extracellular space"/>
    <property type="evidence" value="ECO:0007669"/>
    <property type="project" value="TreeGrafter"/>
</dbReference>
<dbReference type="EnsemblMetazoa" id="MESCA002632-RA">
    <property type="protein sequence ID" value="MESCA002632-PA"/>
    <property type="gene ID" value="MESCA002632"/>
</dbReference>
<dbReference type="EMBL" id="CAQQ02075505">
    <property type="status" value="NOT_ANNOTATED_CDS"/>
    <property type="molecule type" value="Genomic_DNA"/>
</dbReference>
<comment type="similarity">
    <text evidence="3">Belongs to the TO family.</text>
</comment>
<keyword evidence="2" id="KW-0090">Biological rhythms</keyword>
<keyword evidence="1" id="KW-0732">Signal</keyword>
<evidence type="ECO:0000313" key="5">
    <source>
        <dbReference type="Proteomes" id="UP000015102"/>
    </source>
</evidence>
<dbReference type="PANTHER" id="PTHR11008:SF33">
    <property type="entry name" value="PROTEIN TAKEOUT"/>
    <property type="match status" value="1"/>
</dbReference>
<dbReference type="InterPro" id="IPR038606">
    <property type="entry name" value="To_sf"/>
</dbReference>
<dbReference type="Gene3D" id="3.15.10.30">
    <property type="entry name" value="Haemolymph juvenile hormone binding protein"/>
    <property type="match status" value="1"/>
</dbReference>
<dbReference type="FunFam" id="3.15.10.30:FF:000001">
    <property type="entry name" value="Takeout-like protein 1"/>
    <property type="match status" value="1"/>
</dbReference>
<name>T1GGV1_MEGSC</name>
<protein>
    <submittedName>
        <fullName evidence="4">Uncharacterized protein</fullName>
    </submittedName>
</protein>
<dbReference type="GO" id="GO:0007623">
    <property type="term" value="P:circadian rhythm"/>
    <property type="evidence" value="ECO:0007669"/>
    <property type="project" value="UniProtKB-ARBA"/>
</dbReference>
<dbReference type="HOGENOM" id="CLU_069908_6_0_1"/>
<evidence type="ECO:0000256" key="2">
    <source>
        <dbReference type="ARBA" id="ARBA00023108"/>
    </source>
</evidence>
<dbReference type="AlphaFoldDB" id="T1GGV1"/>
<proteinExistence type="inferred from homology"/>
<reference evidence="5" key="1">
    <citation type="submission" date="2013-02" db="EMBL/GenBank/DDBJ databases">
        <authorList>
            <person name="Hughes D."/>
        </authorList>
    </citation>
    <scope>NUCLEOTIDE SEQUENCE</scope>
    <source>
        <strain>Durham</strain>
        <strain evidence="5">NC isolate 2 -- Noor lab</strain>
    </source>
</reference>
<evidence type="ECO:0000313" key="4">
    <source>
        <dbReference type="EnsemblMetazoa" id="MESCA002632-PA"/>
    </source>
</evidence>
<accession>T1GGV1</accession>
<dbReference type="SMART" id="SM00700">
    <property type="entry name" value="JHBP"/>
    <property type="match status" value="1"/>
</dbReference>